<accession>A0A9W7GBX1</accession>
<feature type="transmembrane region" description="Helical" evidence="1">
    <location>
        <begin position="118"/>
        <end position="137"/>
    </location>
</feature>
<keyword evidence="1" id="KW-0472">Membrane</keyword>
<keyword evidence="3" id="KW-1185">Reference proteome</keyword>
<feature type="transmembrane region" description="Helical" evidence="1">
    <location>
        <begin position="626"/>
        <end position="652"/>
    </location>
</feature>
<sequence length="840" mass="93386">MSNALGKGLNTIRAGIESTTKAIKETEKKITDIATDIAAIPPLEPIPLPWFILLSIITFLPIAAYGLGFSGVGYGRECMKFAIDHSTIGFSCLSVVFLCLSGLYILDFSYWESSCMRTIRAALFTLNAIGFLVGVFFSAANYSFAPLIVFMLLLPMYLMMWRHIIFRSNFRNYISWLPGPLFFWAVVNGIAWVVWTFSDDDHEWSTRVRDNYALFVGCPPNFDPENGYPACMSKYNPKEKTWNCYSGVDANGNYVPIGMPTNGMVGGCTSECANVYDTCLDSFMIWSTPLFTSLVYFFASFVFVFLNPEHKNASPQAFMKMFMCICFLFWVASSLAASNAGITSALMAFIVFAILMGALVAIGVHGAKSFTADLENNFINKFREKYSGYGTFFKGLFVLTCFPVVFAYWGIAYINQLIRKLGLPLTKQLDAEERKLSFTLVATKQRKEILSWEWTPVITMAINIGIFVQIMGILVTKITYLLLAMLRQKIEDEGWEWPLVSLLMICIGICMFMLPPVPGVPIYFMCGLMLVKVCEPDMGTGGGTAYCMGLGLVLKLIACTIQQKCIGETMRNNVGIRQMCNINSDMMRTMKVILMQPGLSLAKCSILIGGPDWPTSVMCGIMGLDVIPILVGTIPVFLLIAPTVASGLFVYLGETKEWASTLSTVCLSVTGMAQSGSMLMAAFYLEKAVNEQKEALDAIPIDEEVKLADDLSAKKAKIFREVTKWPILPRFMKLWLLSGVFFMIISCYLTMAFSSMCFEVFEMTSKVVDLPEGKAINLFKPGGFLAISLFALATIQVQVFKSWANKRVAEYEKDNPDGANDACEVSSLEFPYGNETKNML</sequence>
<evidence type="ECO:0000313" key="3">
    <source>
        <dbReference type="Proteomes" id="UP001165065"/>
    </source>
</evidence>
<gene>
    <name evidence="2" type="ORF">TrCOL_g10163</name>
</gene>
<feature type="transmembrane region" description="Helical" evidence="1">
    <location>
        <begin position="318"/>
        <end position="336"/>
    </location>
</feature>
<feature type="transmembrane region" description="Helical" evidence="1">
    <location>
        <begin position="342"/>
        <end position="365"/>
    </location>
</feature>
<feature type="transmembrane region" description="Helical" evidence="1">
    <location>
        <begin position="734"/>
        <end position="761"/>
    </location>
</feature>
<feature type="transmembrane region" description="Helical" evidence="1">
    <location>
        <begin position="781"/>
        <end position="800"/>
    </location>
</feature>
<dbReference type="OrthoDB" id="498037at2759"/>
<feature type="transmembrane region" description="Helical" evidence="1">
    <location>
        <begin position="173"/>
        <end position="195"/>
    </location>
</feature>
<dbReference type="Proteomes" id="UP001165065">
    <property type="component" value="Unassembled WGS sequence"/>
</dbReference>
<keyword evidence="1" id="KW-0812">Transmembrane</keyword>
<feature type="transmembrane region" description="Helical" evidence="1">
    <location>
        <begin position="143"/>
        <end position="161"/>
    </location>
</feature>
<organism evidence="2 3">
    <name type="scientific">Triparma columacea</name>
    <dbReference type="NCBI Taxonomy" id="722753"/>
    <lineage>
        <taxon>Eukaryota</taxon>
        <taxon>Sar</taxon>
        <taxon>Stramenopiles</taxon>
        <taxon>Ochrophyta</taxon>
        <taxon>Bolidophyceae</taxon>
        <taxon>Parmales</taxon>
        <taxon>Triparmaceae</taxon>
        <taxon>Triparma</taxon>
    </lineage>
</organism>
<feature type="transmembrane region" description="Helical" evidence="1">
    <location>
        <begin position="460"/>
        <end position="483"/>
    </location>
</feature>
<reference evidence="3" key="1">
    <citation type="journal article" date="2023" name="Commun. Biol.">
        <title>Genome analysis of Parmales, the sister group of diatoms, reveals the evolutionary specialization of diatoms from phago-mixotrophs to photoautotrophs.</title>
        <authorList>
            <person name="Ban H."/>
            <person name="Sato S."/>
            <person name="Yoshikawa S."/>
            <person name="Yamada K."/>
            <person name="Nakamura Y."/>
            <person name="Ichinomiya M."/>
            <person name="Sato N."/>
            <person name="Blanc-Mathieu R."/>
            <person name="Endo H."/>
            <person name="Kuwata A."/>
            <person name="Ogata H."/>
        </authorList>
    </citation>
    <scope>NUCLEOTIDE SEQUENCE [LARGE SCALE GENOMIC DNA]</scope>
</reference>
<keyword evidence="1" id="KW-1133">Transmembrane helix</keyword>
<feature type="transmembrane region" description="Helical" evidence="1">
    <location>
        <begin position="495"/>
        <end position="514"/>
    </location>
</feature>
<evidence type="ECO:0000313" key="2">
    <source>
        <dbReference type="EMBL" id="GMI40975.1"/>
    </source>
</evidence>
<feature type="transmembrane region" description="Helical" evidence="1">
    <location>
        <begin position="88"/>
        <end position="106"/>
    </location>
</feature>
<evidence type="ECO:0000256" key="1">
    <source>
        <dbReference type="SAM" id="Phobius"/>
    </source>
</evidence>
<feature type="transmembrane region" description="Helical" evidence="1">
    <location>
        <begin position="543"/>
        <end position="561"/>
    </location>
</feature>
<name>A0A9W7GBX1_9STRA</name>
<dbReference type="AlphaFoldDB" id="A0A9W7GBX1"/>
<feature type="transmembrane region" description="Helical" evidence="1">
    <location>
        <begin position="386"/>
        <end position="411"/>
    </location>
</feature>
<feature type="transmembrane region" description="Helical" evidence="1">
    <location>
        <begin position="48"/>
        <end position="68"/>
    </location>
</feature>
<proteinExistence type="predicted"/>
<comment type="caution">
    <text evidence="2">The sequence shown here is derived from an EMBL/GenBank/DDBJ whole genome shotgun (WGS) entry which is preliminary data.</text>
</comment>
<feature type="transmembrane region" description="Helical" evidence="1">
    <location>
        <begin position="283"/>
        <end position="306"/>
    </location>
</feature>
<dbReference type="EMBL" id="BRYA01000140">
    <property type="protein sequence ID" value="GMI40975.1"/>
    <property type="molecule type" value="Genomic_DNA"/>
</dbReference>
<protein>
    <submittedName>
        <fullName evidence="2">Uncharacterized protein</fullName>
    </submittedName>
</protein>